<dbReference type="InterPro" id="IPR013467">
    <property type="entry name" value="HNH78-like"/>
</dbReference>
<dbReference type="AlphaFoldDB" id="A0A6N3X8A0"/>
<evidence type="ECO:0000313" key="2">
    <source>
        <dbReference type="Proteomes" id="UP000035054"/>
    </source>
</evidence>
<dbReference type="Gene3D" id="1.10.30.50">
    <property type="match status" value="1"/>
</dbReference>
<dbReference type="NCBIfam" id="TIGR02646">
    <property type="entry name" value="retron system putative HNH endonuclease"/>
    <property type="match status" value="1"/>
</dbReference>
<name>A0A6N3X8A0_9SYNE</name>
<sequence length="240" mass="27220">MKRIRALDGPTPGLAHYLERDGEQATWEGFRSHQAGDAYRELVSGLEHIQHGLCGYCEVNIIDNDRQVEHVIPQSDSAQGRAHALDPTNMMVCCKGGTLETSGDQERRMEPVRKHRSCGEAKGKRNLRDREFIDPRDLPALPSLIRVDYNGRIEADADACQKASIAVDRVENTINILGLNVKRLQRAREKHWAALSEFYQEYLDDPQVIQEAARKELLPEEDGRLPRFFSTSRFILWAGG</sequence>
<comment type="caution">
    <text evidence="1">The sequence shown here is derived from an EMBL/GenBank/DDBJ whole genome shotgun (WGS) entry which is preliminary data.</text>
</comment>
<gene>
    <name evidence="1" type="ORF">TH68_00980</name>
</gene>
<dbReference type="CDD" id="cd00085">
    <property type="entry name" value="HNHc"/>
    <property type="match status" value="1"/>
</dbReference>
<dbReference type="Proteomes" id="UP000035054">
    <property type="component" value="Unassembled WGS sequence"/>
</dbReference>
<proteinExistence type="predicted"/>
<organism evidence="1 2">
    <name type="scientific">Candidatus Synechococcus spongiarum 142</name>
    <dbReference type="NCBI Taxonomy" id="1608213"/>
    <lineage>
        <taxon>Bacteria</taxon>
        <taxon>Bacillati</taxon>
        <taxon>Cyanobacteriota</taxon>
        <taxon>Cyanophyceae</taxon>
        <taxon>Synechococcales</taxon>
        <taxon>Synechococcaceae</taxon>
        <taxon>Synechococcus</taxon>
    </lineage>
</organism>
<evidence type="ECO:0008006" key="3">
    <source>
        <dbReference type="Google" id="ProtNLM"/>
    </source>
</evidence>
<protein>
    <recommendedName>
        <fullName evidence="3">TIGR02646 family protein</fullName>
    </recommendedName>
</protein>
<accession>A0A6N3X8A0</accession>
<dbReference type="InterPro" id="IPR003615">
    <property type="entry name" value="HNH_nuc"/>
</dbReference>
<dbReference type="EMBL" id="JXUO01000026">
    <property type="protein sequence ID" value="KKZ15314.1"/>
    <property type="molecule type" value="Genomic_DNA"/>
</dbReference>
<evidence type="ECO:0000313" key="1">
    <source>
        <dbReference type="EMBL" id="KKZ15314.1"/>
    </source>
</evidence>
<reference evidence="1 2" key="1">
    <citation type="submission" date="2015-01" db="EMBL/GenBank/DDBJ databases">
        <title>Lifestyle Evolution in Cyanobacterial Symbionts of Sponges.</title>
        <authorList>
            <person name="Burgsdorf I."/>
            <person name="Slaby B.M."/>
            <person name="Handley K.M."/>
            <person name="Haber M."/>
            <person name="Blom J."/>
            <person name="Marshall C.W."/>
            <person name="Gilbert J.A."/>
            <person name="Hentschel U."/>
            <person name="Steindler L."/>
        </authorList>
    </citation>
    <scope>NUCLEOTIDE SEQUENCE [LARGE SCALE GENOMIC DNA]</scope>
    <source>
        <strain evidence="1">142</strain>
    </source>
</reference>